<evidence type="ECO:0000259" key="9">
    <source>
        <dbReference type="PROSITE" id="PS50048"/>
    </source>
</evidence>
<dbReference type="InterPro" id="IPR001138">
    <property type="entry name" value="Zn2Cys6_DnaBD"/>
</dbReference>
<sequence>MSNCDRCYRRKAKCDKLKPCGNCSRAGVPCIYLDRTKEKRYSADHVERLERRILQAEARNKTLSDELSRARAGSDTQGSTASPGLEQRAVETLSKDIDVVTEVSFLSTSAAGERLPYLGSTSGVLFADLIRSSVDDTFTRPSRGNHSSSSGGVEHKANHSTASRPEPAQKLEDLPPQHIAQRLLTAFLEHDNLAYPFISPLSIIETAERIYTEDGYYASKASPYEVFVFNMVLAIASAHVSKFDWQMLSGAELYQSRAFARMDHVLSHGSVESLQCLLLILIWRTGSSVKDNSASMWHTVGIAVRMVLELGLHRESAYAIRETSELDVTKLQAYRQQELSRRCFWCVVSMDRITSNILGRPLGIADEDIDAALPSEASDALLSRPLASTISGVQRIAVFNRIVKYRLFCGKLIVNLHRKRSAKCSIEEALRLRDDLMRELDMWYTALQDLQLPDTIPTNTREQSCYLSPTWYEVLYANATLMIWRPCPLLADAPHDRHTLQRIYASAMHAINTYATLHKNRSINYSWITLQSVFMAGLSYIYAVSRHVRDRHNAAADACLLDRDPSAIDVVNITRACSNVLVAVAERWDTQRHCHEVFDRLSDAILADVIKLQTTAAFAQQLSPSVASPAGGNLSAMTRGSPASSQHPSHIPQMPSPNQLSYWNTVQHQPSHDHGPLDPSPLQVDNEFLHCFDDIQQLYSSQQLEEPIMHLSQEWRGYLGGNGLPDGYVPTAAQTPLQMTANGQAPYHPQAFASSFNVP</sequence>
<feature type="domain" description="Zn(2)-C6 fungal-type" evidence="9">
    <location>
        <begin position="3"/>
        <end position="32"/>
    </location>
</feature>
<dbReference type="PANTHER" id="PTHR47782">
    <property type="entry name" value="ZN(II)2CYS6 TRANSCRIPTION FACTOR (EUROFUNG)-RELATED"/>
    <property type="match status" value="1"/>
</dbReference>
<dbReference type="InterPro" id="IPR052202">
    <property type="entry name" value="Yeast_MetPath_Reg"/>
</dbReference>
<organism evidence="10 11">
    <name type="scientific">Baudoinia panamericana (strain UAMH 10762)</name>
    <name type="common">Angels' share fungus</name>
    <name type="synonym">Baudoinia compniacensis (strain UAMH 10762)</name>
    <dbReference type="NCBI Taxonomy" id="717646"/>
    <lineage>
        <taxon>Eukaryota</taxon>
        <taxon>Fungi</taxon>
        <taxon>Dikarya</taxon>
        <taxon>Ascomycota</taxon>
        <taxon>Pezizomycotina</taxon>
        <taxon>Dothideomycetes</taxon>
        <taxon>Dothideomycetidae</taxon>
        <taxon>Mycosphaerellales</taxon>
        <taxon>Teratosphaeriaceae</taxon>
        <taxon>Baudoinia</taxon>
    </lineage>
</organism>
<dbReference type="GO" id="GO:0005634">
    <property type="term" value="C:nucleus"/>
    <property type="evidence" value="ECO:0007669"/>
    <property type="project" value="UniProtKB-SubCell"/>
</dbReference>
<feature type="compositionally biased region" description="Polar residues" evidence="8">
    <location>
        <begin position="139"/>
        <end position="151"/>
    </location>
</feature>
<dbReference type="OMA" id="SSVDYHK"/>
<feature type="compositionally biased region" description="Polar residues" evidence="8">
    <location>
        <begin position="635"/>
        <end position="648"/>
    </location>
</feature>
<feature type="region of interest" description="Disordered" evidence="8">
    <location>
        <begin position="61"/>
        <end position="87"/>
    </location>
</feature>
<evidence type="ECO:0000256" key="7">
    <source>
        <dbReference type="ARBA" id="ARBA00023242"/>
    </source>
</evidence>
<proteinExistence type="predicted"/>
<dbReference type="SMART" id="SM00906">
    <property type="entry name" value="Fungal_trans"/>
    <property type="match status" value="1"/>
</dbReference>
<dbReference type="InterPro" id="IPR036864">
    <property type="entry name" value="Zn2-C6_fun-type_DNA-bd_sf"/>
</dbReference>
<evidence type="ECO:0000256" key="3">
    <source>
        <dbReference type="ARBA" id="ARBA00022833"/>
    </source>
</evidence>
<accession>M2LLW0</accession>
<protein>
    <recommendedName>
        <fullName evidence="9">Zn(2)-C6 fungal-type domain-containing protein</fullName>
    </recommendedName>
</protein>
<keyword evidence="6" id="KW-0804">Transcription</keyword>
<dbReference type="Proteomes" id="UP000011761">
    <property type="component" value="Unassembled WGS sequence"/>
</dbReference>
<name>M2LLW0_BAUPA</name>
<dbReference type="AlphaFoldDB" id="M2LLW0"/>
<dbReference type="GO" id="GO:0043565">
    <property type="term" value="F:sequence-specific DNA binding"/>
    <property type="evidence" value="ECO:0007669"/>
    <property type="project" value="TreeGrafter"/>
</dbReference>
<dbReference type="GO" id="GO:0008270">
    <property type="term" value="F:zinc ion binding"/>
    <property type="evidence" value="ECO:0007669"/>
    <property type="project" value="InterPro"/>
</dbReference>
<comment type="subcellular location">
    <subcellularLocation>
        <location evidence="1">Nucleus</location>
    </subcellularLocation>
</comment>
<dbReference type="KEGG" id="bcom:BAUCODRAFT_25369"/>
<dbReference type="GO" id="GO:0000981">
    <property type="term" value="F:DNA-binding transcription factor activity, RNA polymerase II-specific"/>
    <property type="evidence" value="ECO:0007669"/>
    <property type="project" value="InterPro"/>
</dbReference>
<dbReference type="InterPro" id="IPR007219">
    <property type="entry name" value="XnlR_reg_dom"/>
</dbReference>
<feature type="region of interest" description="Disordered" evidence="8">
    <location>
        <begin position="137"/>
        <end position="169"/>
    </location>
</feature>
<dbReference type="GO" id="GO:0006351">
    <property type="term" value="P:DNA-templated transcription"/>
    <property type="evidence" value="ECO:0007669"/>
    <property type="project" value="InterPro"/>
</dbReference>
<evidence type="ECO:0000313" key="10">
    <source>
        <dbReference type="EMBL" id="EMC95302.1"/>
    </source>
</evidence>
<dbReference type="PROSITE" id="PS50048">
    <property type="entry name" value="ZN2_CY6_FUNGAL_2"/>
    <property type="match status" value="1"/>
</dbReference>
<dbReference type="CDD" id="cd00067">
    <property type="entry name" value="GAL4"/>
    <property type="match status" value="1"/>
</dbReference>
<reference evidence="10 11" key="1">
    <citation type="journal article" date="2012" name="PLoS Pathog.">
        <title>Diverse lifestyles and strategies of plant pathogenesis encoded in the genomes of eighteen Dothideomycetes fungi.</title>
        <authorList>
            <person name="Ohm R.A."/>
            <person name="Feau N."/>
            <person name="Henrissat B."/>
            <person name="Schoch C.L."/>
            <person name="Horwitz B.A."/>
            <person name="Barry K.W."/>
            <person name="Condon B.J."/>
            <person name="Copeland A.C."/>
            <person name="Dhillon B."/>
            <person name="Glaser F."/>
            <person name="Hesse C.N."/>
            <person name="Kosti I."/>
            <person name="LaButti K."/>
            <person name="Lindquist E.A."/>
            <person name="Lucas S."/>
            <person name="Salamov A.A."/>
            <person name="Bradshaw R.E."/>
            <person name="Ciuffetti L."/>
            <person name="Hamelin R.C."/>
            <person name="Kema G.H.J."/>
            <person name="Lawrence C."/>
            <person name="Scott J.A."/>
            <person name="Spatafora J.W."/>
            <person name="Turgeon B.G."/>
            <person name="de Wit P.J.G.M."/>
            <person name="Zhong S."/>
            <person name="Goodwin S.B."/>
            <person name="Grigoriev I.V."/>
        </authorList>
    </citation>
    <scope>NUCLEOTIDE SEQUENCE [LARGE SCALE GENOMIC DNA]</scope>
    <source>
        <strain evidence="10 11">UAMH 10762</strain>
    </source>
</reference>
<keyword evidence="3" id="KW-0862">Zinc</keyword>
<dbReference type="GO" id="GO:0045944">
    <property type="term" value="P:positive regulation of transcription by RNA polymerase II"/>
    <property type="evidence" value="ECO:0007669"/>
    <property type="project" value="TreeGrafter"/>
</dbReference>
<dbReference type="STRING" id="717646.M2LLW0"/>
<dbReference type="Gene3D" id="4.10.240.10">
    <property type="entry name" value="Zn(2)-C6 fungal-type DNA-binding domain"/>
    <property type="match status" value="1"/>
</dbReference>
<evidence type="ECO:0000256" key="5">
    <source>
        <dbReference type="ARBA" id="ARBA00023125"/>
    </source>
</evidence>
<dbReference type="EMBL" id="KB445557">
    <property type="protein sequence ID" value="EMC95302.1"/>
    <property type="molecule type" value="Genomic_DNA"/>
</dbReference>
<gene>
    <name evidence="10" type="ORF">BAUCODRAFT_25369</name>
</gene>
<dbReference type="OrthoDB" id="2399539at2759"/>
<dbReference type="eggNOG" id="ENOG502QR1M">
    <property type="taxonomic scope" value="Eukaryota"/>
</dbReference>
<keyword evidence="11" id="KW-1185">Reference proteome</keyword>
<evidence type="ECO:0000256" key="1">
    <source>
        <dbReference type="ARBA" id="ARBA00004123"/>
    </source>
</evidence>
<dbReference type="Pfam" id="PF04082">
    <property type="entry name" value="Fungal_trans"/>
    <property type="match status" value="1"/>
</dbReference>
<dbReference type="PANTHER" id="PTHR47782:SF12">
    <property type="entry name" value="ZN(II)2CYS6 TRANSCRIPTION FACTOR (EUROFUNG)"/>
    <property type="match status" value="1"/>
</dbReference>
<dbReference type="SUPFAM" id="SSF57701">
    <property type="entry name" value="Zn2/Cys6 DNA-binding domain"/>
    <property type="match status" value="1"/>
</dbReference>
<feature type="region of interest" description="Disordered" evidence="8">
    <location>
        <begin position="629"/>
        <end position="661"/>
    </location>
</feature>
<dbReference type="GeneID" id="19110288"/>
<keyword evidence="5" id="KW-0238">DNA-binding</keyword>
<dbReference type="HOGENOM" id="CLU_012101_0_0_1"/>
<evidence type="ECO:0000256" key="6">
    <source>
        <dbReference type="ARBA" id="ARBA00023163"/>
    </source>
</evidence>
<dbReference type="CDD" id="cd12148">
    <property type="entry name" value="fungal_TF_MHR"/>
    <property type="match status" value="1"/>
</dbReference>
<keyword evidence="4" id="KW-0805">Transcription regulation</keyword>
<dbReference type="SMART" id="SM00066">
    <property type="entry name" value="GAL4"/>
    <property type="match status" value="1"/>
</dbReference>
<evidence type="ECO:0000256" key="8">
    <source>
        <dbReference type="SAM" id="MobiDB-lite"/>
    </source>
</evidence>
<keyword evidence="2" id="KW-0479">Metal-binding</keyword>
<dbReference type="Pfam" id="PF00172">
    <property type="entry name" value="Zn_clus"/>
    <property type="match status" value="1"/>
</dbReference>
<evidence type="ECO:0000256" key="4">
    <source>
        <dbReference type="ARBA" id="ARBA00023015"/>
    </source>
</evidence>
<dbReference type="RefSeq" id="XP_007677353.1">
    <property type="nucleotide sequence ID" value="XM_007679163.1"/>
</dbReference>
<evidence type="ECO:0000313" key="11">
    <source>
        <dbReference type="Proteomes" id="UP000011761"/>
    </source>
</evidence>
<evidence type="ECO:0000256" key="2">
    <source>
        <dbReference type="ARBA" id="ARBA00022723"/>
    </source>
</evidence>
<keyword evidence="7" id="KW-0539">Nucleus</keyword>